<dbReference type="GO" id="GO:0006310">
    <property type="term" value="P:DNA recombination"/>
    <property type="evidence" value="ECO:0007669"/>
    <property type="project" value="InterPro"/>
</dbReference>
<feature type="coiled-coil region" evidence="10">
    <location>
        <begin position="324"/>
        <end position="367"/>
    </location>
</feature>
<keyword evidence="7 9" id="KW-0234">DNA repair</keyword>
<keyword evidence="4" id="KW-0547">Nucleotide-binding</keyword>
<comment type="function">
    <text evidence="1 9">May be involved in recombinational repair of damaged DNA.</text>
</comment>
<dbReference type="InterPro" id="IPR004604">
    <property type="entry name" value="DNA_recomb/repair_RecN"/>
</dbReference>
<dbReference type="Gene3D" id="3.40.50.300">
    <property type="entry name" value="P-loop containing nucleotide triphosphate hydrolases"/>
    <property type="match status" value="2"/>
</dbReference>
<evidence type="ECO:0000256" key="5">
    <source>
        <dbReference type="ARBA" id="ARBA00022763"/>
    </source>
</evidence>
<organism evidence="12 13">
    <name type="scientific">Advenella incenata</name>
    <dbReference type="NCBI Taxonomy" id="267800"/>
    <lineage>
        <taxon>Bacteria</taxon>
        <taxon>Pseudomonadati</taxon>
        <taxon>Pseudomonadota</taxon>
        <taxon>Betaproteobacteria</taxon>
        <taxon>Burkholderiales</taxon>
        <taxon>Alcaligenaceae</taxon>
    </lineage>
</organism>
<dbReference type="GO" id="GO:0005524">
    <property type="term" value="F:ATP binding"/>
    <property type="evidence" value="ECO:0007669"/>
    <property type="project" value="UniProtKB-KW"/>
</dbReference>
<dbReference type="NCBIfam" id="NF008121">
    <property type="entry name" value="PRK10869.1"/>
    <property type="match status" value="1"/>
</dbReference>
<dbReference type="OrthoDB" id="9806954at2"/>
<evidence type="ECO:0000313" key="13">
    <source>
        <dbReference type="Proteomes" id="UP000293398"/>
    </source>
</evidence>
<dbReference type="GO" id="GO:0043590">
    <property type="term" value="C:bacterial nucleoid"/>
    <property type="evidence" value="ECO:0007669"/>
    <property type="project" value="TreeGrafter"/>
</dbReference>
<sequence length="550" mass="60345">MLRSLHIRDFVIVEQTELHFDAGFSVFTGETGAGKSILIDALALTLGARGDSGAIREGADKADISAIFDVPASLRTLLAEQELEPEDDQLVLRRVIDRAGKSRAFINGVPGTLSQLKTIGSHLLDIHGQHAHQKLLQRHEQRILLDAHGQHEALANQVRSHWTDWQQAQQKLERARSSQRDAEVERERLEWQLNEISQINPGKDEWATVNADYNRLANASALLEGAAGALNLLDGEQTSALEILNAALHRIEPLLRNDERLQGVHEAIESARIATTEASSDLASYLDKAELDPDRLAETEARMGAMFATARKFRLEPEMLYDRLQELTQALEALNSESDLAGLEQQVAKHEAAYREAAEKLTKARQATAGTLSKEVSKALQTLAMKGSTFEITIQPADPGASGMDNVQFNVAAHTGSEPRPLAKVASGGELARISLALSVMANRAHQVPTLIYDEVDTGIGGAVAEVVGKLLRDLGRHHQVLCVTHLPQVAACAHHHFEVQKKQGKKETVSRIDLLNDHARTEEIARMLGGVKITETTRQHAREMLTHGD</sequence>
<name>A0A4Q7V8F7_9BURK</name>
<keyword evidence="10" id="KW-0175">Coiled coil</keyword>
<gene>
    <name evidence="12" type="ORF">EV681_3483</name>
</gene>
<dbReference type="FunFam" id="3.40.50.300:FF:000319">
    <property type="entry name" value="DNA repair protein RecN"/>
    <property type="match status" value="1"/>
</dbReference>
<keyword evidence="6" id="KW-0067">ATP-binding</keyword>
<feature type="domain" description="RecF/RecN/SMC N-terminal" evidence="11">
    <location>
        <begin position="2"/>
        <end position="506"/>
    </location>
</feature>
<proteinExistence type="inferred from homology"/>
<dbReference type="PANTHER" id="PTHR11059:SF0">
    <property type="entry name" value="DNA REPAIR PROTEIN RECN"/>
    <property type="match status" value="1"/>
</dbReference>
<dbReference type="NCBIfam" id="TIGR00634">
    <property type="entry name" value="recN"/>
    <property type="match status" value="1"/>
</dbReference>
<dbReference type="AlphaFoldDB" id="A0A4Q7V8F7"/>
<dbReference type="InterPro" id="IPR027417">
    <property type="entry name" value="P-loop_NTPase"/>
</dbReference>
<dbReference type="Proteomes" id="UP000293398">
    <property type="component" value="Unassembled WGS sequence"/>
</dbReference>
<keyword evidence="13" id="KW-1185">Reference proteome</keyword>
<keyword evidence="5 9" id="KW-0227">DNA damage</keyword>
<dbReference type="GO" id="GO:0006281">
    <property type="term" value="P:DNA repair"/>
    <property type="evidence" value="ECO:0007669"/>
    <property type="project" value="UniProtKB-KW"/>
</dbReference>
<dbReference type="EMBL" id="SHKO01000003">
    <property type="protein sequence ID" value="RZT92725.1"/>
    <property type="molecule type" value="Genomic_DNA"/>
</dbReference>
<evidence type="ECO:0000256" key="10">
    <source>
        <dbReference type="SAM" id="Coils"/>
    </source>
</evidence>
<evidence type="ECO:0000313" key="12">
    <source>
        <dbReference type="EMBL" id="RZT92725.1"/>
    </source>
</evidence>
<evidence type="ECO:0000256" key="4">
    <source>
        <dbReference type="ARBA" id="ARBA00022741"/>
    </source>
</evidence>
<accession>A0A4Q7V8F7</accession>
<dbReference type="PANTHER" id="PTHR11059">
    <property type="entry name" value="DNA REPAIR PROTEIN RECN"/>
    <property type="match status" value="1"/>
</dbReference>
<dbReference type="CDD" id="cd03241">
    <property type="entry name" value="ABC_RecN"/>
    <property type="match status" value="2"/>
</dbReference>
<evidence type="ECO:0000259" key="11">
    <source>
        <dbReference type="Pfam" id="PF02463"/>
    </source>
</evidence>
<dbReference type="PIRSF" id="PIRSF003128">
    <property type="entry name" value="RecN"/>
    <property type="match status" value="1"/>
</dbReference>
<evidence type="ECO:0000256" key="1">
    <source>
        <dbReference type="ARBA" id="ARBA00003618"/>
    </source>
</evidence>
<evidence type="ECO:0000256" key="3">
    <source>
        <dbReference type="ARBA" id="ARBA00021315"/>
    </source>
</evidence>
<evidence type="ECO:0000256" key="9">
    <source>
        <dbReference type="PIRNR" id="PIRNR003128"/>
    </source>
</evidence>
<dbReference type="RefSeq" id="WP_128394948.1">
    <property type="nucleotide sequence ID" value="NZ_SHKO01000003.1"/>
</dbReference>
<dbReference type="InterPro" id="IPR003395">
    <property type="entry name" value="RecF/RecN/SMC_N"/>
</dbReference>
<dbReference type="FunFam" id="3.40.50.300:FF:000356">
    <property type="entry name" value="DNA repair protein RecN"/>
    <property type="match status" value="1"/>
</dbReference>
<evidence type="ECO:0000256" key="7">
    <source>
        <dbReference type="ARBA" id="ARBA00023204"/>
    </source>
</evidence>
<dbReference type="SUPFAM" id="SSF52540">
    <property type="entry name" value="P-loop containing nucleoside triphosphate hydrolases"/>
    <property type="match status" value="1"/>
</dbReference>
<dbReference type="GO" id="GO:0009432">
    <property type="term" value="P:SOS response"/>
    <property type="evidence" value="ECO:0007669"/>
    <property type="project" value="UniProtKB-ARBA"/>
</dbReference>
<evidence type="ECO:0000256" key="6">
    <source>
        <dbReference type="ARBA" id="ARBA00022840"/>
    </source>
</evidence>
<evidence type="ECO:0000256" key="2">
    <source>
        <dbReference type="ARBA" id="ARBA00009441"/>
    </source>
</evidence>
<evidence type="ECO:0000256" key="8">
    <source>
        <dbReference type="ARBA" id="ARBA00033408"/>
    </source>
</evidence>
<reference evidence="12 13" key="1">
    <citation type="submission" date="2019-02" db="EMBL/GenBank/DDBJ databases">
        <title>Genomic Encyclopedia of Type Strains, Phase IV (KMG-IV): sequencing the most valuable type-strain genomes for metagenomic binning, comparative biology and taxonomic classification.</title>
        <authorList>
            <person name="Goeker M."/>
        </authorList>
    </citation>
    <scope>NUCLEOTIDE SEQUENCE [LARGE SCALE GENOMIC DNA]</scope>
    <source>
        <strain evidence="12 13">DSM 23814</strain>
    </source>
</reference>
<comment type="similarity">
    <text evidence="2 9">Belongs to the RecN family.</text>
</comment>
<comment type="caution">
    <text evidence="12">The sequence shown here is derived from an EMBL/GenBank/DDBJ whole genome shotgun (WGS) entry which is preliminary data.</text>
</comment>
<protein>
    <recommendedName>
        <fullName evidence="3 9">DNA repair protein RecN</fullName>
    </recommendedName>
    <alternativeName>
        <fullName evidence="8 9">Recombination protein N</fullName>
    </alternativeName>
</protein>
<dbReference type="Pfam" id="PF02463">
    <property type="entry name" value="SMC_N"/>
    <property type="match status" value="1"/>
</dbReference>